<keyword evidence="1" id="KW-0175">Coiled coil</keyword>
<proteinExistence type="predicted"/>
<evidence type="ECO:0000313" key="5">
    <source>
        <dbReference type="Proteomes" id="UP000199727"/>
    </source>
</evidence>
<dbReference type="Proteomes" id="UP000199727">
    <property type="component" value="Unassembled WGS sequence"/>
</dbReference>
<feature type="transmembrane region" description="Helical" evidence="2">
    <location>
        <begin position="452"/>
        <end position="476"/>
    </location>
</feature>
<dbReference type="PANTHER" id="PTHR12992:SF44">
    <property type="entry name" value="NUDIX HYDROLASE DOMAIN-CONTAINING PROTEIN"/>
    <property type="match status" value="1"/>
</dbReference>
<organism evidence="4 5">
    <name type="scientific">Cryptococcus neoformans Tu259-1</name>
    <dbReference type="NCBI Taxonomy" id="1230072"/>
    <lineage>
        <taxon>Eukaryota</taxon>
        <taxon>Fungi</taxon>
        <taxon>Dikarya</taxon>
        <taxon>Basidiomycota</taxon>
        <taxon>Agaricomycotina</taxon>
        <taxon>Tremellomycetes</taxon>
        <taxon>Tremellales</taxon>
        <taxon>Cryptococcaceae</taxon>
        <taxon>Cryptococcus</taxon>
        <taxon>Cryptococcus neoformans species complex</taxon>
    </lineage>
</organism>
<sequence>MVASTPTETPSTALLSLIHSLRALPTRLIQSPPTQPRRASVAIIIRLRPAEDLVFEGHEPEGWTGNVVSREDWGEGLELEDFMKLSWVNHPNTVPEILFIRRASPSSLPPPGAHHRWASHIAFPGGRQEPDDQSAYYTALRETWEEIGIDLAEKEFLNVGRLDEREVTTSLGKRLLMILSPFVFIQTAPISPTPELQAAEISSVHWVPLSLLTPPFSPSRWSHVEIDVSTRLSPRNKFVRWCLRNLIGKMKFGCLLLPDEPAVTAENFDPLDFDETVEGSGSWTDAANGSRFLRLWGLTLGMTLDLISHHPSAPSKLLAEGQNLTTSQPSTPVMDYNPQLAPRTPVTTHSTFEDQWEAARKVLAEEEKNRARANEKAAQGRRRRGVGPYMTAVFPRFTYPDVNFWIWVFSRRYRQVLKSWELSAIGPSRAADRRINWSGQALATFYTAVRQALVVTLIIRALGLGVGLAGVGYLVFKAMGGGEL</sequence>
<reference evidence="4 5" key="1">
    <citation type="submission" date="2017-06" db="EMBL/GenBank/DDBJ databases">
        <title>Global population genomics of the pathogenic fungus Cryptococcus neoformans var. grubii.</title>
        <authorList>
            <person name="Cuomo C."/>
            <person name="Litvintseva A."/>
            <person name="Chen Y."/>
            <person name="Young S."/>
            <person name="Zeng Q."/>
            <person name="Chapman S."/>
            <person name="Gujja S."/>
            <person name="Saif S."/>
            <person name="Birren B."/>
        </authorList>
    </citation>
    <scope>NUCLEOTIDE SEQUENCE [LARGE SCALE GENOMIC DNA]</scope>
    <source>
        <strain evidence="4 5">Tu259-1</strain>
    </source>
</reference>
<keyword evidence="2" id="KW-0472">Membrane</keyword>
<dbReference type="AlphaFoldDB" id="A0A854QFZ9"/>
<dbReference type="InterPro" id="IPR000086">
    <property type="entry name" value="NUDIX_hydrolase_dom"/>
</dbReference>
<evidence type="ECO:0000313" key="4">
    <source>
        <dbReference type="EMBL" id="OXG25087.1"/>
    </source>
</evidence>
<feature type="coiled-coil region" evidence="1">
    <location>
        <begin position="356"/>
        <end position="383"/>
    </location>
</feature>
<dbReference type="PANTHER" id="PTHR12992">
    <property type="entry name" value="NUDIX HYDROLASE"/>
    <property type="match status" value="1"/>
</dbReference>
<dbReference type="Pfam" id="PF00293">
    <property type="entry name" value="NUDIX"/>
    <property type="match status" value="1"/>
</dbReference>
<evidence type="ECO:0000256" key="1">
    <source>
        <dbReference type="SAM" id="Coils"/>
    </source>
</evidence>
<dbReference type="SUPFAM" id="SSF55811">
    <property type="entry name" value="Nudix"/>
    <property type="match status" value="1"/>
</dbReference>
<accession>A0A854QFZ9</accession>
<dbReference type="CDD" id="cd03426">
    <property type="entry name" value="NUDIX_CoAse_Nudt7"/>
    <property type="match status" value="1"/>
</dbReference>
<keyword evidence="2" id="KW-0812">Transmembrane</keyword>
<dbReference type="Gene3D" id="3.90.79.10">
    <property type="entry name" value="Nucleoside Triphosphate Pyrophosphohydrolase"/>
    <property type="match status" value="1"/>
</dbReference>
<dbReference type="EMBL" id="AMKT01000028">
    <property type="protein sequence ID" value="OXG25087.1"/>
    <property type="molecule type" value="Genomic_DNA"/>
</dbReference>
<dbReference type="OrthoDB" id="70823at2759"/>
<evidence type="ECO:0000256" key="2">
    <source>
        <dbReference type="SAM" id="Phobius"/>
    </source>
</evidence>
<name>A0A854QFZ9_CRYNE</name>
<dbReference type="GO" id="GO:0010945">
    <property type="term" value="F:coenzyme A diphosphatase activity"/>
    <property type="evidence" value="ECO:0007669"/>
    <property type="project" value="InterPro"/>
</dbReference>
<feature type="domain" description="Nudix hydrolase" evidence="3">
    <location>
        <begin position="36"/>
        <end position="230"/>
    </location>
</feature>
<comment type="caution">
    <text evidence="4">The sequence shown here is derived from an EMBL/GenBank/DDBJ whole genome shotgun (WGS) entry which is preliminary data.</text>
</comment>
<dbReference type="PROSITE" id="PS51462">
    <property type="entry name" value="NUDIX"/>
    <property type="match status" value="1"/>
</dbReference>
<dbReference type="InterPro" id="IPR015797">
    <property type="entry name" value="NUDIX_hydrolase-like_dom_sf"/>
</dbReference>
<gene>
    <name evidence="4" type="ORF">C361_02088</name>
</gene>
<protein>
    <recommendedName>
        <fullName evidence="3">Nudix hydrolase domain-containing protein</fullName>
    </recommendedName>
</protein>
<dbReference type="InterPro" id="IPR045121">
    <property type="entry name" value="CoAse"/>
</dbReference>
<keyword evidence="2" id="KW-1133">Transmembrane helix</keyword>
<evidence type="ECO:0000259" key="3">
    <source>
        <dbReference type="PROSITE" id="PS51462"/>
    </source>
</evidence>